<gene>
    <name evidence="3" type="ORF">UFOVP153_29</name>
    <name evidence="2" type="ORF">UFOVP69_29</name>
</gene>
<protein>
    <submittedName>
        <fullName evidence="2">Uncharacterized protein</fullName>
    </submittedName>
</protein>
<feature type="coiled-coil region" evidence="1">
    <location>
        <begin position="7"/>
        <end position="41"/>
    </location>
</feature>
<dbReference type="EMBL" id="LR796194">
    <property type="protein sequence ID" value="CAB4126219.1"/>
    <property type="molecule type" value="Genomic_DNA"/>
</dbReference>
<reference evidence="2" key="1">
    <citation type="submission" date="2020-04" db="EMBL/GenBank/DDBJ databases">
        <authorList>
            <person name="Chiriac C."/>
            <person name="Salcher M."/>
            <person name="Ghai R."/>
            <person name="Kavagutti S V."/>
        </authorList>
    </citation>
    <scope>NUCLEOTIDE SEQUENCE</scope>
</reference>
<evidence type="ECO:0000313" key="3">
    <source>
        <dbReference type="EMBL" id="CAB5170591.1"/>
    </source>
</evidence>
<dbReference type="EMBL" id="LR798204">
    <property type="protein sequence ID" value="CAB5170591.1"/>
    <property type="molecule type" value="Genomic_DNA"/>
</dbReference>
<sequence length="61" mass="7344">MRLGTYIDTLELENEFLREKVKSLEHKIKILENEIRNNNFNNSLLTVRNMDLPSKENQQIR</sequence>
<proteinExistence type="predicted"/>
<organism evidence="2">
    <name type="scientific">uncultured Caudovirales phage</name>
    <dbReference type="NCBI Taxonomy" id="2100421"/>
    <lineage>
        <taxon>Viruses</taxon>
        <taxon>Duplodnaviria</taxon>
        <taxon>Heunggongvirae</taxon>
        <taxon>Uroviricota</taxon>
        <taxon>Caudoviricetes</taxon>
        <taxon>Peduoviridae</taxon>
        <taxon>Maltschvirus</taxon>
        <taxon>Maltschvirus maltsch</taxon>
    </lineage>
</organism>
<evidence type="ECO:0000313" key="2">
    <source>
        <dbReference type="EMBL" id="CAB4126219.1"/>
    </source>
</evidence>
<evidence type="ECO:0000256" key="1">
    <source>
        <dbReference type="SAM" id="Coils"/>
    </source>
</evidence>
<name>A0A6J5L2J3_9CAUD</name>
<accession>A0A6J5L2J3</accession>
<keyword evidence="1" id="KW-0175">Coiled coil</keyword>